<dbReference type="AlphaFoldDB" id="A0A919RI45"/>
<sequence>MAVDWPLALLAGCGTVTGSTDSTGSAEVIYACHGTEVPLDVLANGRLASTLGENGQAALRGTEVSPIGDPATWRVIEEGGERVALVRPLDPPGKREQGSLFTHEVRVIERFGPPDAEGRPGWHLKKSSRCDLKRVLSGLHDVDITLNPAAAPSGNGVPLLVTEGECVSGRTADGRIRLVALEETTAEVRVVIGVEPVNDGKPQTCIGNPATPYTLELAAPLGGRKLVNAGVHPASEVVAP</sequence>
<proteinExistence type="predicted"/>
<name>A0A919RI45_9ACTN</name>
<evidence type="ECO:0000313" key="2">
    <source>
        <dbReference type="Proteomes" id="UP000606172"/>
    </source>
</evidence>
<organism evidence="1 2">
    <name type="scientific">Sinosporangium siamense</name>
    <dbReference type="NCBI Taxonomy" id="1367973"/>
    <lineage>
        <taxon>Bacteria</taxon>
        <taxon>Bacillati</taxon>
        <taxon>Actinomycetota</taxon>
        <taxon>Actinomycetes</taxon>
        <taxon>Streptosporangiales</taxon>
        <taxon>Streptosporangiaceae</taxon>
        <taxon>Sinosporangium</taxon>
    </lineage>
</organism>
<protein>
    <submittedName>
        <fullName evidence="1">Uncharacterized protein</fullName>
    </submittedName>
</protein>
<gene>
    <name evidence="1" type="ORF">Ssi02_30350</name>
</gene>
<accession>A0A919RI45</accession>
<keyword evidence="2" id="KW-1185">Reference proteome</keyword>
<dbReference type="Proteomes" id="UP000606172">
    <property type="component" value="Unassembled WGS sequence"/>
</dbReference>
<dbReference type="EMBL" id="BOOW01000018">
    <property type="protein sequence ID" value="GII92804.1"/>
    <property type="molecule type" value="Genomic_DNA"/>
</dbReference>
<comment type="caution">
    <text evidence="1">The sequence shown here is derived from an EMBL/GenBank/DDBJ whole genome shotgun (WGS) entry which is preliminary data.</text>
</comment>
<evidence type="ECO:0000313" key="1">
    <source>
        <dbReference type="EMBL" id="GII92804.1"/>
    </source>
</evidence>
<reference evidence="1" key="1">
    <citation type="submission" date="2021-01" db="EMBL/GenBank/DDBJ databases">
        <title>Whole genome shotgun sequence of Sinosporangium siamense NBRC 109515.</title>
        <authorList>
            <person name="Komaki H."/>
            <person name="Tamura T."/>
        </authorList>
    </citation>
    <scope>NUCLEOTIDE SEQUENCE</scope>
    <source>
        <strain evidence="1">NBRC 109515</strain>
    </source>
</reference>